<dbReference type="STRING" id="28125.HMPREF3202_00576"/>
<keyword evidence="1" id="KW-0472">Membrane</keyword>
<proteinExistence type="predicted"/>
<accession>A0A137SZP1</accession>
<evidence type="ECO:0000313" key="2">
    <source>
        <dbReference type="EMBL" id="KXO17822.1"/>
    </source>
</evidence>
<dbReference type="PATRIC" id="fig|28125.4.peg.568"/>
<name>A0A137SZP1_9BACT</name>
<dbReference type="Proteomes" id="UP000070093">
    <property type="component" value="Unassembled WGS sequence"/>
</dbReference>
<evidence type="ECO:0000313" key="3">
    <source>
        <dbReference type="Proteomes" id="UP000070093"/>
    </source>
</evidence>
<organism evidence="2 3">
    <name type="scientific">Prevotella bivia</name>
    <dbReference type="NCBI Taxonomy" id="28125"/>
    <lineage>
        <taxon>Bacteria</taxon>
        <taxon>Pseudomonadati</taxon>
        <taxon>Bacteroidota</taxon>
        <taxon>Bacteroidia</taxon>
        <taxon>Bacteroidales</taxon>
        <taxon>Prevotellaceae</taxon>
        <taxon>Prevotella</taxon>
    </lineage>
</organism>
<gene>
    <name evidence="2" type="ORF">HMPREF3202_00576</name>
</gene>
<dbReference type="AlphaFoldDB" id="A0A137SZP1"/>
<dbReference type="EMBL" id="LTAG01000025">
    <property type="protein sequence ID" value="KXO17822.1"/>
    <property type="molecule type" value="Genomic_DNA"/>
</dbReference>
<reference evidence="2 3" key="1">
    <citation type="submission" date="2016-02" db="EMBL/GenBank/DDBJ databases">
        <authorList>
            <person name="Wen L."/>
            <person name="He K."/>
            <person name="Yang H."/>
        </authorList>
    </citation>
    <scope>NUCLEOTIDE SEQUENCE [LARGE SCALE GENOMIC DNA]</scope>
    <source>
        <strain evidence="2 3">GED7880</strain>
    </source>
</reference>
<comment type="caution">
    <text evidence="2">The sequence shown here is derived from an EMBL/GenBank/DDBJ whole genome shotgun (WGS) entry which is preliminary data.</text>
</comment>
<keyword evidence="1" id="KW-1133">Transmembrane helix</keyword>
<feature type="transmembrane region" description="Helical" evidence="1">
    <location>
        <begin position="12"/>
        <end position="29"/>
    </location>
</feature>
<sequence length="39" mass="4683">MFKIHNFRKLSARILLGVFLLMLLLNSLHHHKRNTIVEK</sequence>
<evidence type="ECO:0000256" key="1">
    <source>
        <dbReference type="SAM" id="Phobius"/>
    </source>
</evidence>
<protein>
    <submittedName>
        <fullName evidence="2">Uncharacterized protein</fullName>
    </submittedName>
</protein>
<keyword evidence="1" id="KW-0812">Transmembrane</keyword>